<dbReference type="EMBL" id="CAXLJL010000900">
    <property type="protein sequence ID" value="CAL5141567.1"/>
    <property type="molecule type" value="Genomic_DNA"/>
</dbReference>
<dbReference type="Proteomes" id="UP001497525">
    <property type="component" value="Unassembled WGS sequence"/>
</dbReference>
<name>A0AAV2TXI8_CALDB</name>
<reference evidence="2" key="1">
    <citation type="submission" date="2024-06" db="EMBL/GenBank/DDBJ databases">
        <authorList>
            <person name="Liu X."/>
            <person name="Lenzi L."/>
            <person name="Haldenby T S."/>
            <person name="Uol C."/>
        </authorList>
    </citation>
    <scope>NUCLEOTIDE SEQUENCE</scope>
</reference>
<gene>
    <name evidence="2" type="ORF">CDAUBV1_LOCUS16796</name>
</gene>
<feature type="region of interest" description="Disordered" evidence="1">
    <location>
        <begin position="46"/>
        <end position="72"/>
    </location>
</feature>
<evidence type="ECO:0000313" key="2">
    <source>
        <dbReference type="EMBL" id="CAL5141567.1"/>
    </source>
</evidence>
<evidence type="ECO:0000256" key="1">
    <source>
        <dbReference type="SAM" id="MobiDB-lite"/>
    </source>
</evidence>
<comment type="caution">
    <text evidence="2">The sequence shown here is derived from an EMBL/GenBank/DDBJ whole genome shotgun (WGS) entry which is preliminary data.</text>
</comment>
<evidence type="ECO:0000313" key="3">
    <source>
        <dbReference type="Proteomes" id="UP001497525"/>
    </source>
</evidence>
<sequence>MHWFDLFIPTRMDNEHKHAELFKYIAAELAAIGDEVDIQLNAKYGRGRQNEAPSETTFNGESNEGRIQSVSD</sequence>
<accession>A0AAV2TXI8</accession>
<organism evidence="2 3">
    <name type="scientific">Calicophoron daubneyi</name>
    <name type="common">Rumen fluke</name>
    <name type="synonym">Paramphistomum daubneyi</name>
    <dbReference type="NCBI Taxonomy" id="300641"/>
    <lineage>
        <taxon>Eukaryota</taxon>
        <taxon>Metazoa</taxon>
        <taxon>Spiralia</taxon>
        <taxon>Lophotrochozoa</taxon>
        <taxon>Platyhelminthes</taxon>
        <taxon>Trematoda</taxon>
        <taxon>Digenea</taxon>
        <taxon>Plagiorchiida</taxon>
        <taxon>Pronocephalata</taxon>
        <taxon>Paramphistomoidea</taxon>
        <taxon>Paramphistomidae</taxon>
        <taxon>Calicophoron</taxon>
    </lineage>
</organism>
<dbReference type="AlphaFoldDB" id="A0AAV2TXI8"/>
<feature type="compositionally biased region" description="Polar residues" evidence="1">
    <location>
        <begin position="51"/>
        <end position="72"/>
    </location>
</feature>
<proteinExistence type="predicted"/>
<protein>
    <submittedName>
        <fullName evidence="2">Uncharacterized protein</fullName>
    </submittedName>
</protein>